<dbReference type="AlphaFoldDB" id="A0A6V8MDZ7"/>
<organism evidence="2 3">
    <name type="scientific">Geomonas silvestris</name>
    <dbReference type="NCBI Taxonomy" id="2740184"/>
    <lineage>
        <taxon>Bacteria</taxon>
        <taxon>Pseudomonadati</taxon>
        <taxon>Thermodesulfobacteriota</taxon>
        <taxon>Desulfuromonadia</taxon>
        <taxon>Geobacterales</taxon>
        <taxon>Geobacteraceae</taxon>
        <taxon>Geomonas</taxon>
    </lineage>
</organism>
<keyword evidence="1" id="KW-0472">Membrane</keyword>
<sequence>MQNDKKPISPLRRPFVAAGGLVGVALSVWYLVANLKRTTLVPDPIWTRFVNVALIMFVSIYLANLLRRLVEFLLKRKAQR</sequence>
<feature type="transmembrane region" description="Helical" evidence="1">
    <location>
        <begin position="15"/>
        <end position="33"/>
    </location>
</feature>
<name>A0A6V8MDZ7_9BACT</name>
<proteinExistence type="predicted"/>
<keyword evidence="1" id="KW-1133">Transmembrane helix</keyword>
<comment type="caution">
    <text evidence="2">The sequence shown here is derived from an EMBL/GenBank/DDBJ whole genome shotgun (WGS) entry which is preliminary data.</text>
</comment>
<gene>
    <name evidence="2" type="ORF">GMST_05410</name>
</gene>
<keyword evidence="1" id="KW-0812">Transmembrane</keyword>
<protein>
    <submittedName>
        <fullName evidence="2">Uncharacterized protein</fullName>
    </submittedName>
</protein>
<evidence type="ECO:0000313" key="3">
    <source>
        <dbReference type="Proteomes" id="UP000556026"/>
    </source>
</evidence>
<feature type="transmembrane region" description="Helical" evidence="1">
    <location>
        <begin position="45"/>
        <end position="66"/>
    </location>
</feature>
<dbReference type="RefSeq" id="WP_183353068.1">
    <property type="nucleotide sequence ID" value="NZ_BLXX01000001.1"/>
</dbReference>
<keyword evidence="3" id="KW-1185">Reference proteome</keyword>
<reference evidence="3" key="1">
    <citation type="submission" date="2020-06" db="EMBL/GenBank/DDBJ databases">
        <title>Draft genomic sequence of Geomonas sp. Red330.</title>
        <authorList>
            <person name="Itoh H."/>
            <person name="Zhenxing X."/>
            <person name="Ushijima N."/>
            <person name="Masuda Y."/>
            <person name="Shiratori Y."/>
            <person name="Senoo K."/>
        </authorList>
    </citation>
    <scope>NUCLEOTIDE SEQUENCE [LARGE SCALE GENOMIC DNA]</scope>
    <source>
        <strain evidence="3">Red330</strain>
    </source>
</reference>
<evidence type="ECO:0000313" key="2">
    <source>
        <dbReference type="EMBL" id="GFO58216.1"/>
    </source>
</evidence>
<dbReference type="EMBL" id="BLXX01000001">
    <property type="protein sequence ID" value="GFO58216.1"/>
    <property type="molecule type" value="Genomic_DNA"/>
</dbReference>
<accession>A0A6V8MDZ7</accession>
<dbReference type="Proteomes" id="UP000556026">
    <property type="component" value="Unassembled WGS sequence"/>
</dbReference>
<evidence type="ECO:0000256" key="1">
    <source>
        <dbReference type="SAM" id="Phobius"/>
    </source>
</evidence>